<sequence>MSETILLDIRLKPESLDMPQEAETDLLASVYPELLVLMQQQSEAED</sequence>
<accession>A0A1G7WMQ1</accession>
<dbReference type="Proteomes" id="UP000198607">
    <property type="component" value="Unassembled WGS sequence"/>
</dbReference>
<dbReference type="RefSeq" id="WP_176785723.1">
    <property type="nucleotide sequence ID" value="NZ_FNCY01000001.1"/>
</dbReference>
<evidence type="ECO:0000313" key="1">
    <source>
        <dbReference type="EMBL" id="SDG73212.1"/>
    </source>
</evidence>
<reference evidence="1 2" key="1">
    <citation type="submission" date="2016-10" db="EMBL/GenBank/DDBJ databases">
        <authorList>
            <person name="de Groot N.N."/>
        </authorList>
    </citation>
    <scope>NUCLEOTIDE SEQUENCE [LARGE SCALE GENOMIC DNA]</scope>
    <source>
        <strain evidence="1 2">DSM 5885</strain>
    </source>
</reference>
<dbReference type="STRING" id="83767.SAMN05660652_00573"/>
<protein>
    <submittedName>
        <fullName evidence="1">Uncharacterized protein</fullName>
    </submittedName>
</protein>
<organism evidence="1 2">
    <name type="scientific">Propionivibrio dicarboxylicus</name>
    <dbReference type="NCBI Taxonomy" id="83767"/>
    <lineage>
        <taxon>Bacteria</taxon>
        <taxon>Pseudomonadati</taxon>
        <taxon>Pseudomonadota</taxon>
        <taxon>Betaproteobacteria</taxon>
        <taxon>Rhodocyclales</taxon>
        <taxon>Rhodocyclaceae</taxon>
        <taxon>Propionivibrio</taxon>
    </lineage>
</organism>
<evidence type="ECO:0000313" key="2">
    <source>
        <dbReference type="Proteomes" id="UP000198607"/>
    </source>
</evidence>
<keyword evidence="2" id="KW-1185">Reference proteome</keyword>
<dbReference type="AlphaFoldDB" id="A0A1G7WMQ1"/>
<proteinExistence type="predicted"/>
<name>A0A1G7WMQ1_9RHOO</name>
<gene>
    <name evidence="1" type="ORF">SAMN05660652_00573</name>
</gene>
<dbReference type="EMBL" id="FNCY01000001">
    <property type="protein sequence ID" value="SDG73212.1"/>
    <property type="molecule type" value="Genomic_DNA"/>
</dbReference>